<keyword evidence="5" id="KW-0560">Oxidoreductase</keyword>
<evidence type="ECO:0000256" key="4">
    <source>
        <dbReference type="ARBA" id="ARBA00022857"/>
    </source>
</evidence>
<proteinExistence type="predicted"/>
<evidence type="ECO:0000256" key="5">
    <source>
        <dbReference type="ARBA" id="ARBA00023002"/>
    </source>
</evidence>
<dbReference type="InterPro" id="IPR044152">
    <property type="entry name" value="YqjM-like"/>
</dbReference>
<keyword evidence="4" id="KW-0521">NADP</keyword>
<comment type="cofactor">
    <cofactor evidence="1">
        <name>FMN</name>
        <dbReference type="ChEBI" id="CHEBI:58210"/>
    </cofactor>
</comment>
<keyword evidence="3" id="KW-0288">FMN</keyword>
<name>A0A1Y1Y1T8_9FUNG</name>
<dbReference type="EMBL" id="MCFE01000297">
    <property type="protein sequence ID" value="ORX91981.1"/>
    <property type="molecule type" value="Genomic_DNA"/>
</dbReference>
<dbReference type="SUPFAM" id="SSF51395">
    <property type="entry name" value="FMN-linked oxidoreductases"/>
    <property type="match status" value="1"/>
</dbReference>
<evidence type="ECO:0000256" key="2">
    <source>
        <dbReference type="ARBA" id="ARBA00022630"/>
    </source>
</evidence>
<dbReference type="PANTHER" id="PTHR43303">
    <property type="entry name" value="NADPH DEHYDROGENASE C23G7.10C-RELATED"/>
    <property type="match status" value="1"/>
</dbReference>
<keyword evidence="8" id="KW-1185">Reference proteome</keyword>
<dbReference type="AlphaFoldDB" id="A0A1Y1Y1T8"/>
<dbReference type="InterPro" id="IPR001155">
    <property type="entry name" value="OxRdtase_FMN_N"/>
</dbReference>
<reference evidence="7 8" key="1">
    <citation type="submission" date="2016-07" db="EMBL/GenBank/DDBJ databases">
        <title>Pervasive Adenine N6-methylation of Active Genes in Fungi.</title>
        <authorList>
            <consortium name="DOE Joint Genome Institute"/>
            <person name="Mondo S.J."/>
            <person name="Dannebaum R.O."/>
            <person name="Kuo R.C."/>
            <person name="Labutti K."/>
            <person name="Haridas S."/>
            <person name="Kuo A."/>
            <person name="Salamov A."/>
            <person name="Ahrendt S.R."/>
            <person name="Lipzen A."/>
            <person name="Sullivan W."/>
            <person name="Andreopoulos W.B."/>
            <person name="Clum A."/>
            <person name="Lindquist E."/>
            <person name="Daum C."/>
            <person name="Ramamoorthy G.K."/>
            <person name="Gryganskyi A."/>
            <person name="Culley D."/>
            <person name="Magnuson J.K."/>
            <person name="James T.Y."/>
            <person name="O'Malley M.A."/>
            <person name="Stajich J.E."/>
            <person name="Spatafora J.W."/>
            <person name="Visel A."/>
            <person name="Grigoriev I.V."/>
        </authorList>
    </citation>
    <scope>NUCLEOTIDE SEQUENCE [LARGE SCALE GENOMIC DNA]</scope>
    <source>
        <strain evidence="7 8">CBS 931.73</strain>
    </source>
</reference>
<dbReference type="OrthoDB" id="72788at2759"/>
<evidence type="ECO:0000256" key="1">
    <source>
        <dbReference type="ARBA" id="ARBA00001917"/>
    </source>
</evidence>
<feature type="non-terminal residue" evidence="7">
    <location>
        <position position="1"/>
    </location>
</feature>
<dbReference type="Pfam" id="PF00724">
    <property type="entry name" value="Oxidored_FMN"/>
    <property type="match status" value="1"/>
</dbReference>
<accession>A0A1Y1Y1T8</accession>
<evidence type="ECO:0000259" key="6">
    <source>
        <dbReference type="Pfam" id="PF00724"/>
    </source>
</evidence>
<dbReference type="PANTHER" id="PTHR43303:SF4">
    <property type="entry name" value="NADPH DEHYDROGENASE C23G7.10C-RELATED"/>
    <property type="match status" value="1"/>
</dbReference>
<protein>
    <recommendedName>
        <fullName evidence="6">NADH:flavin oxidoreductase/NADH oxidase N-terminal domain-containing protein</fullName>
    </recommendedName>
</protein>
<comment type="caution">
    <text evidence="7">The sequence shown here is derived from an EMBL/GenBank/DDBJ whole genome shotgun (WGS) entry which is preliminary data.</text>
</comment>
<dbReference type="STRING" id="1314790.A0A1Y1Y1T8"/>
<dbReference type="GO" id="GO:0050661">
    <property type="term" value="F:NADP binding"/>
    <property type="evidence" value="ECO:0007669"/>
    <property type="project" value="InterPro"/>
</dbReference>
<dbReference type="Proteomes" id="UP000193498">
    <property type="component" value="Unassembled WGS sequence"/>
</dbReference>
<feature type="domain" description="NADH:flavin oxidoreductase/NADH oxidase N-terminal" evidence="6">
    <location>
        <begin position="1"/>
        <end position="28"/>
    </location>
</feature>
<organism evidence="7 8">
    <name type="scientific">Basidiobolus meristosporus CBS 931.73</name>
    <dbReference type="NCBI Taxonomy" id="1314790"/>
    <lineage>
        <taxon>Eukaryota</taxon>
        <taxon>Fungi</taxon>
        <taxon>Fungi incertae sedis</taxon>
        <taxon>Zoopagomycota</taxon>
        <taxon>Entomophthoromycotina</taxon>
        <taxon>Basidiobolomycetes</taxon>
        <taxon>Basidiobolales</taxon>
        <taxon>Basidiobolaceae</taxon>
        <taxon>Basidiobolus</taxon>
    </lineage>
</organism>
<evidence type="ECO:0000256" key="3">
    <source>
        <dbReference type="ARBA" id="ARBA00022643"/>
    </source>
</evidence>
<dbReference type="InterPro" id="IPR013785">
    <property type="entry name" value="Aldolase_TIM"/>
</dbReference>
<feature type="non-terminal residue" evidence="7">
    <location>
        <position position="61"/>
    </location>
</feature>
<dbReference type="Gene3D" id="3.20.20.70">
    <property type="entry name" value="Aldolase class I"/>
    <property type="match status" value="1"/>
</dbReference>
<gene>
    <name evidence="7" type="ORF">K493DRAFT_136595</name>
</gene>
<dbReference type="GO" id="GO:0010181">
    <property type="term" value="F:FMN binding"/>
    <property type="evidence" value="ECO:0007669"/>
    <property type="project" value="InterPro"/>
</dbReference>
<evidence type="ECO:0000313" key="8">
    <source>
        <dbReference type="Proteomes" id="UP000193498"/>
    </source>
</evidence>
<dbReference type="GO" id="GO:0003959">
    <property type="term" value="F:NADPH dehydrogenase activity"/>
    <property type="evidence" value="ECO:0007669"/>
    <property type="project" value="InterPro"/>
</dbReference>
<keyword evidence="2" id="KW-0285">Flavoprotein</keyword>
<sequence length="61" mass="7048">GYDVLEFLSPLSNQRTDQYGGSFENCIRQVWPAEKPLFFHISSYEWVEGGWSAEDTGRFAK</sequence>
<evidence type="ECO:0000313" key="7">
    <source>
        <dbReference type="EMBL" id="ORX91981.1"/>
    </source>
</evidence>
<dbReference type="InParanoid" id="A0A1Y1Y1T8"/>